<dbReference type="PANTHER" id="PTHR42732:SF1">
    <property type="entry name" value="BETA-MANNOSIDASE"/>
    <property type="match status" value="1"/>
</dbReference>
<dbReference type="InterPro" id="IPR008979">
    <property type="entry name" value="Galactose-bd-like_sf"/>
</dbReference>
<keyword evidence="10" id="KW-1185">Reference proteome</keyword>
<dbReference type="InterPro" id="IPR013783">
    <property type="entry name" value="Ig-like_fold"/>
</dbReference>
<dbReference type="EMBL" id="PENI01000016">
    <property type="protein sequence ID" value="RMB83410.1"/>
    <property type="molecule type" value="Genomic_DNA"/>
</dbReference>
<dbReference type="Gene3D" id="2.60.120.260">
    <property type="entry name" value="Galactose-binding domain-like"/>
    <property type="match status" value="1"/>
</dbReference>
<dbReference type="GO" id="GO:0005975">
    <property type="term" value="P:carbohydrate metabolic process"/>
    <property type="evidence" value="ECO:0007669"/>
    <property type="project" value="InterPro"/>
</dbReference>
<dbReference type="InterPro" id="IPR006101">
    <property type="entry name" value="Glyco_hydro_2"/>
</dbReference>
<dbReference type="Gene3D" id="3.20.20.80">
    <property type="entry name" value="Glycosidases"/>
    <property type="match status" value="1"/>
</dbReference>
<sequence length="803" mass="87498">MFDKLNAPEPTPVTLPHDALLAAGRSADAGSARLGYFRQGSWRYSKSFDVHADWSSRRVTLEFEGAYRDAMIYVNGTFAAQWANGYSTFHVPLDPFLQYGQTNTVQVEVQVHDDSRWYSGAGLYRPVHLLLGDLVHVTSTGLKVTTPEVDGDIAVIAVATEVANEDITTRTVQALLEVRDQAGKVVAVDQAPLTLLAGERLTVRHRGYVRRPALWSVDTPNLYTATVRLSDNGRQLDEATTTFGIRTLSLDPVRGLRINGQPVKLRGASLHHDNGVLGAAEFARAAERRVAVLKAAGFNAIRSAAKPASADLLDACDRLGMLVLDETFDVWAHSKTDDDYARRFAGWWERDIDALVSKDFNHPSVILYTIGNEIIEIGSPHGARQGRLIAERVRALDPTRYVTNAINGMMVLASGQPDSAETAELGELGFDYNQGDFNSVLAQIFEEVMAVPKVGERIAESASVLDVAGYNYGDVRYEIDKVDHPNRVLLGTETFPSRIALLWQSVLANDHVIGDFTWAGWDYLGEPGVGRPLYPGEPTSFTAPYPWLTGSCADIDLIGRRLPVSFYREIVFGLRKEPYLAVQRPEYHDHPVRPVAWTWSDSVASWTWAVPEGTPVTVEAYADADEIAFVVNGTEAARASVGSPLPFVATADVPYSPGVIEAVAYTKGVATGRFAVRTAAPATRIELTTDRDFLHCDSQDIAFVDITLVDEDGTTQPLAEEEITVEVEGPAVLQGLGTARPATEESFLATSCTTYQGRALAVLRYAPVEHGAGAGSDSVRVMVSARKLAPAAVTLEVRPEQAT</sequence>
<evidence type="ECO:0000313" key="10">
    <source>
        <dbReference type="Proteomes" id="UP000270471"/>
    </source>
</evidence>
<accession>A0A3M0I5C3</accession>
<dbReference type="Pfam" id="PF16355">
    <property type="entry name" value="DUF4982"/>
    <property type="match status" value="1"/>
</dbReference>
<dbReference type="InterPro" id="IPR006102">
    <property type="entry name" value="Ig-like_GH2"/>
</dbReference>
<proteinExistence type="inferred from homology"/>
<evidence type="ECO:0000259" key="5">
    <source>
        <dbReference type="Pfam" id="PF02836"/>
    </source>
</evidence>
<dbReference type="Proteomes" id="UP000270471">
    <property type="component" value="Unassembled WGS sequence"/>
</dbReference>
<evidence type="ECO:0000259" key="8">
    <source>
        <dbReference type="Pfam" id="PF22666"/>
    </source>
</evidence>
<dbReference type="InterPro" id="IPR032311">
    <property type="entry name" value="DUF4982"/>
</dbReference>
<feature type="domain" description="Glycoside hydrolase family 2 catalytic" evidence="5">
    <location>
        <begin position="256"/>
        <end position="404"/>
    </location>
</feature>
<dbReference type="OrthoDB" id="9762066at2"/>
<keyword evidence="2 9" id="KW-0378">Hydrolase</keyword>
<evidence type="ECO:0000256" key="3">
    <source>
        <dbReference type="ARBA" id="ARBA00023295"/>
    </source>
</evidence>
<dbReference type="InterPro" id="IPR017853">
    <property type="entry name" value="GH"/>
</dbReference>
<dbReference type="Pfam" id="PF22666">
    <property type="entry name" value="Glyco_hydro_2_N2"/>
    <property type="match status" value="1"/>
</dbReference>
<feature type="domain" description="Beta-mannosidase-like galactose-binding" evidence="8">
    <location>
        <begin position="18"/>
        <end position="110"/>
    </location>
</feature>
<dbReference type="InterPro" id="IPR051913">
    <property type="entry name" value="GH2_Domain-Containing"/>
</dbReference>
<evidence type="ECO:0000313" key="9">
    <source>
        <dbReference type="EMBL" id="RMB83410.1"/>
    </source>
</evidence>
<dbReference type="InterPro" id="IPR006103">
    <property type="entry name" value="Glyco_hydro_2_cat"/>
</dbReference>
<dbReference type="InterPro" id="IPR054593">
    <property type="entry name" value="Beta-mannosidase-like_N2"/>
</dbReference>
<dbReference type="AlphaFoldDB" id="A0A3M0I5C3"/>
<gene>
    <name evidence="9" type="ORF">CTZ28_23915</name>
</gene>
<evidence type="ECO:0000259" key="7">
    <source>
        <dbReference type="Pfam" id="PF18565"/>
    </source>
</evidence>
<organism evidence="9 10">
    <name type="scientific">Streptomyces shenzhenensis</name>
    <dbReference type="NCBI Taxonomy" id="943815"/>
    <lineage>
        <taxon>Bacteria</taxon>
        <taxon>Bacillati</taxon>
        <taxon>Actinomycetota</taxon>
        <taxon>Actinomycetes</taxon>
        <taxon>Kitasatosporales</taxon>
        <taxon>Streptomycetaceae</taxon>
        <taxon>Streptomyces</taxon>
    </lineage>
</organism>
<dbReference type="InterPro" id="IPR036156">
    <property type="entry name" value="Beta-gal/glucu_dom_sf"/>
</dbReference>
<dbReference type="Pfam" id="PF00703">
    <property type="entry name" value="Glyco_hydro_2"/>
    <property type="match status" value="1"/>
</dbReference>
<dbReference type="SUPFAM" id="SSF51445">
    <property type="entry name" value="(Trans)glycosidases"/>
    <property type="match status" value="1"/>
</dbReference>
<reference evidence="9 10" key="1">
    <citation type="submission" date="2017-11" db="EMBL/GenBank/DDBJ databases">
        <title>Draft genome of actinobacteria isolated from guarana (Paullinia cupana (Mart.) Ducke.</title>
        <authorList>
            <person name="Siqueira K.A."/>
            <person name="Liotti R.G."/>
            <person name="Mendes T.A.O."/>
            <person name="Soares M.A."/>
        </authorList>
    </citation>
    <scope>NUCLEOTIDE SEQUENCE [LARGE SCALE GENOMIC DNA]</scope>
    <source>
        <strain evidence="9 10">193</strain>
    </source>
</reference>
<comment type="similarity">
    <text evidence="1">Belongs to the glycosyl hydrolase 2 family.</text>
</comment>
<dbReference type="PANTHER" id="PTHR42732">
    <property type="entry name" value="BETA-GALACTOSIDASE"/>
    <property type="match status" value="1"/>
</dbReference>
<dbReference type="SUPFAM" id="SSF49785">
    <property type="entry name" value="Galactose-binding domain-like"/>
    <property type="match status" value="1"/>
</dbReference>
<evidence type="ECO:0000259" key="6">
    <source>
        <dbReference type="Pfam" id="PF16355"/>
    </source>
</evidence>
<keyword evidence="3" id="KW-0326">Glycosidase</keyword>
<feature type="domain" description="DUF4982" evidence="6">
    <location>
        <begin position="613"/>
        <end position="670"/>
    </location>
</feature>
<protein>
    <submittedName>
        <fullName evidence="9">Glycoside hydrolase family 2</fullName>
    </submittedName>
</protein>
<dbReference type="RefSeq" id="WP_121891764.1">
    <property type="nucleotide sequence ID" value="NZ_PENI01000016.1"/>
</dbReference>
<dbReference type="Pfam" id="PF02836">
    <property type="entry name" value="Glyco_hydro_2_C"/>
    <property type="match status" value="1"/>
</dbReference>
<dbReference type="SUPFAM" id="SSF49303">
    <property type="entry name" value="beta-Galactosidase/glucuronidase domain"/>
    <property type="match status" value="1"/>
</dbReference>
<evidence type="ECO:0000259" key="4">
    <source>
        <dbReference type="Pfam" id="PF00703"/>
    </source>
</evidence>
<feature type="domain" description="Glycoside hydrolase family 2" evidence="7">
    <location>
        <begin position="685"/>
        <end position="794"/>
    </location>
</feature>
<dbReference type="PRINTS" id="PR00132">
    <property type="entry name" value="GLHYDRLASE2"/>
</dbReference>
<dbReference type="GO" id="GO:0004553">
    <property type="term" value="F:hydrolase activity, hydrolyzing O-glycosyl compounds"/>
    <property type="evidence" value="ECO:0007669"/>
    <property type="project" value="InterPro"/>
</dbReference>
<comment type="caution">
    <text evidence="9">The sequence shown here is derived from an EMBL/GenBank/DDBJ whole genome shotgun (WGS) entry which is preliminary data.</text>
</comment>
<dbReference type="Pfam" id="PF18565">
    <property type="entry name" value="Glyco_hydro2_C5"/>
    <property type="match status" value="1"/>
</dbReference>
<name>A0A3M0I5C3_9ACTN</name>
<dbReference type="InterPro" id="IPR040605">
    <property type="entry name" value="Glyco_hydro2_dom5"/>
</dbReference>
<dbReference type="Gene3D" id="2.60.40.10">
    <property type="entry name" value="Immunoglobulins"/>
    <property type="match status" value="3"/>
</dbReference>
<evidence type="ECO:0000256" key="2">
    <source>
        <dbReference type="ARBA" id="ARBA00022801"/>
    </source>
</evidence>
<feature type="domain" description="Glycoside hydrolase family 2 immunoglobulin-like beta-sandwich" evidence="4">
    <location>
        <begin position="145"/>
        <end position="246"/>
    </location>
</feature>
<evidence type="ECO:0000256" key="1">
    <source>
        <dbReference type="ARBA" id="ARBA00007401"/>
    </source>
</evidence>